<evidence type="ECO:0000313" key="1">
    <source>
        <dbReference type="EMBL" id="MFD1432667.1"/>
    </source>
</evidence>
<organism evidence="1 2">
    <name type="scientific">Lacticaseibacillus yichunensis</name>
    <dbReference type="NCBI Taxonomy" id="2486015"/>
    <lineage>
        <taxon>Bacteria</taxon>
        <taxon>Bacillati</taxon>
        <taxon>Bacillota</taxon>
        <taxon>Bacilli</taxon>
        <taxon>Lactobacillales</taxon>
        <taxon>Lactobacillaceae</taxon>
        <taxon>Lacticaseibacillus</taxon>
    </lineage>
</organism>
<dbReference type="Proteomes" id="UP001597192">
    <property type="component" value="Unassembled WGS sequence"/>
</dbReference>
<keyword evidence="2" id="KW-1185">Reference proteome</keyword>
<dbReference type="Gene3D" id="3.40.1580.10">
    <property type="entry name" value="SMI1/KNR4-like"/>
    <property type="match status" value="1"/>
</dbReference>
<reference evidence="2" key="1">
    <citation type="journal article" date="2019" name="Int. J. Syst. Evol. Microbiol.">
        <title>The Global Catalogue of Microorganisms (GCM) 10K type strain sequencing project: providing services to taxonomists for standard genome sequencing and annotation.</title>
        <authorList>
            <consortium name="The Broad Institute Genomics Platform"/>
            <consortium name="The Broad Institute Genome Sequencing Center for Infectious Disease"/>
            <person name="Wu L."/>
            <person name="Ma J."/>
        </authorList>
    </citation>
    <scope>NUCLEOTIDE SEQUENCE [LARGE SCALE GENOMIC DNA]</scope>
    <source>
        <strain evidence="2">CCM 8947</strain>
    </source>
</reference>
<dbReference type="EMBL" id="JBHTOG010000043">
    <property type="protein sequence ID" value="MFD1432667.1"/>
    <property type="molecule type" value="Genomic_DNA"/>
</dbReference>
<protein>
    <submittedName>
        <fullName evidence="1">SMI1/KNR4 family protein</fullName>
    </submittedName>
</protein>
<dbReference type="InterPro" id="IPR037883">
    <property type="entry name" value="Knr4/Smi1-like_sf"/>
</dbReference>
<evidence type="ECO:0000313" key="2">
    <source>
        <dbReference type="Proteomes" id="UP001597192"/>
    </source>
</evidence>
<sequence length="227" mass="25869">MHPWPTQITKPVLPTIPQLEQIPASYYRLIHRGIFADRFFLPTAEPTSEAPDGVSLHALATVGPRLTAPLPDHLVPFAQDGARYFVFDLNAGAAVRYIDTEVDQWLTIAPTFDDFWTQLQRRKPIFAEGMSKQAFTHFAVIAAPSDVEPALEYAREFLPLKDCLEWLLFFAQQADEAKQATALDEYAFLRRLQRERLSRDLVQPLDDAFSDSAVAADFFKHQVSNWY</sequence>
<comment type="caution">
    <text evidence="1">The sequence shown here is derived from an EMBL/GenBank/DDBJ whole genome shotgun (WGS) entry which is preliminary data.</text>
</comment>
<name>A0ABW4CNW8_9LACO</name>
<dbReference type="SUPFAM" id="SSF160631">
    <property type="entry name" value="SMI1/KNR4-like"/>
    <property type="match status" value="1"/>
</dbReference>
<dbReference type="RefSeq" id="WP_125697823.1">
    <property type="nucleotide sequence ID" value="NZ_JBHTOG010000043.1"/>
</dbReference>
<gene>
    <name evidence="1" type="ORF">ACFQ47_08240</name>
</gene>
<proteinExistence type="predicted"/>
<accession>A0ABW4CNW8</accession>